<name>A0A8J3BR03_9ACTN</name>
<evidence type="ECO:0000259" key="4">
    <source>
        <dbReference type="Pfam" id="PF23359"/>
    </source>
</evidence>
<dbReference type="InterPro" id="IPR055370">
    <property type="entry name" value="Lsr2_DNA-bd"/>
</dbReference>
<proteinExistence type="predicted"/>
<evidence type="ECO:0000256" key="2">
    <source>
        <dbReference type="SAM" id="MobiDB-lite"/>
    </source>
</evidence>
<evidence type="ECO:0000256" key="1">
    <source>
        <dbReference type="ARBA" id="ARBA00023125"/>
    </source>
</evidence>
<evidence type="ECO:0000313" key="5">
    <source>
        <dbReference type="EMBL" id="GGK43317.1"/>
    </source>
</evidence>
<feature type="domain" description="Lsr2 dimerization" evidence="3">
    <location>
        <begin position="1"/>
        <end position="58"/>
    </location>
</feature>
<dbReference type="Gene3D" id="3.30.60.230">
    <property type="entry name" value="Lsr2, dimerization domain"/>
    <property type="match status" value="1"/>
</dbReference>
<dbReference type="AlphaFoldDB" id="A0A8J3BR03"/>
<dbReference type="RefSeq" id="WP_189115926.1">
    <property type="nucleotide sequence ID" value="NZ_BMQC01000025.1"/>
</dbReference>
<dbReference type="Proteomes" id="UP000662200">
    <property type="component" value="Unassembled WGS sequence"/>
</dbReference>
<feature type="domain" description="Lsr2 DNA-binding" evidence="4">
    <location>
        <begin position="80"/>
        <end position="112"/>
    </location>
</feature>
<keyword evidence="1" id="KW-0238">DNA-binding</keyword>
<comment type="caution">
    <text evidence="5">The sequence shown here is derived from an EMBL/GenBank/DDBJ whole genome shotgun (WGS) entry which is preliminary data.</text>
</comment>
<organism evidence="5 6">
    <name type="scientific">Pilimelia terevasa</name>
    <dbReference type="NCBI Taxonomy" id="53372"/>
    <lineage>
        <taxon>Bacteria</taxon>
        <taxon>Bacillati</taxon>
        <taxon>Actinomycetota</taxon>
        <taxon>Actinomycetes</taxon>
        <taxon>Micromonosporales</taxon>
        <taxon>Micromonosporaceae</taxon>
        <taxon>Pilimelia</taxon>
    </lineage>
</organism>
<dbReference type="InterPro" id="IPR036625">
    <property type="entry name" value="E3-bd_dom_sf"/>
</dbReference>
<dbReference type="InterPro" id="IPR042261">
    <property type="entry name" value="Lsr2-like_dimerization"/>
</dbReference>
<reference evidence="5" key="1">
    <citation type="journal article" date="2014" name="Int. J. Syst. Evol. Microbiol.">
        <title>Complete genome sequence of Corynebacterium casei LMG S-19264T (=DSM 44701T), isolated from a smear-ripened cheese.</title>
        <authorList>
            <consortium name="US DOE Joint Genome Institute (JGI-PGF)"/>
            <person name="Walter F."/>
            <person name="Albersmeier A."/>
            <person name="Kalinowski J."/>
            <person name="Ruckert C."/>
        </authorList>
    </citation>
    <scope>NUCLEOTIDE SEQUENCE</scope>
    <source>
        <strain evidence="5">JCM 3091</strain>
    </source>
</reference>
<dbReference type="EMBL" id="BMQC01000025">
    <property type="protein sequence ID" value="GGK43317.1"/>
    <property type="molecule type" value="Genomic_DNA"/>
</dbReference>
<evidence type="ECO:0000313" key="6">
    <source>
        <dbReference type="Proteomes" id="UP000662200"/>
    </source>
</evidence>
<accession>A0A8J3BR03</accession>
<keyword evidence="6" id="KW-1185">Reference proteome</keyword>
<dbReference type="Pfam" id="PF11774">
    <property type="entry name" value="Lsr2"/>
    <property type="match status" value="1"/>
</dbReference>
<dbReference type="InterPro" id="IPR024412">
    <property type="entry name" value="Lsr2_dim_dom"/>
</dbReference>
<dbReference type="Pfam" id="PF23359">
    <property type="entry name" value="Lsr2_DNA-bd"/>
    <property type="match status" value="1"/>
</dbReference>
<sequence>MARQTITVLTDDLDGGTAEESITFGLDGISYEIDLSANNAGKLRETLQAYIEKATRIGRGAITPNNRRRNSPSAGTAAKDRELNKSIRQWAQQEGKPLSGRGRIPQTIVNEYLASH</sequence>
<feature type="region of interest" description="Disordered" evidence="2">
    <location>
        <begin position="60"/>
        <end position="85"/>
    </location>
</feature>
<gene>
    <name evidence="5" type="ORF">GCM10010124_40110</name>
</gene>
<evidence type="ECO:0000259" key="3">
    <source>
        <dbReference type="Pfam" id="PF11774"/>
    </source>
</evidence>
<dbReference type="Gene3D" id="4.10.320.10">
    <property type="entry name" value="E3-binding domain"/>
    <property type="match status" value="1"/>
</dbReference>
<dbReference type="GO" id="GO:0003677">
    <property type="term" value="F:DNA binding"/>
    <property type="evidence" value="ECO:0007669"/>
    <property type="project" value="UniProtKB-KW"/>
</dbReference>
<protein>
    <submittedName>
        <fullName evidence="5">Lsr2 family protein</fullName>
    </submittedName>
</protein>
<reference evidence="5" key="2">
    <citation type="submission" date="2020-09" db="EMBL/GenBank/DDBJ databases">
        <authorList>
            <person name="Sun Q."/>
            <person name="Ohkuma M."/>
        </authorList>
    </citation>
    <scope>NUCLEOTIDE SEQUENCE</scope>
    <source>
        <strain evidence="5">JCM 3091</strain>
    </source>
</reference>
<dbReference type="GO" id="GO:0016746">
    <property type="term" value="F:acyltransferase activity"/>
    <property type="evidence" value="ECO:0007669"/>
    <property type="project" value="InterPro"/>
</dbReference>